<dbReference type="Pfam" id="PF00990">
    <property type="entry name" value="GGDEF"/>
    <property type="match status" value="1"/>
</dbReference>
<evidence type="ECO:0000313" key="3">
    <source>
        <dbReference type="Proteomes" id="UP001196661"/>
    </source>
</evidence>
<protein>
    <submittedName>
        <fullName evidence="2">GGDEF domain-containing protein</fullName>
    </submittedName>
</protein>
<dbReference type="InterPro" id="IPR000160">
    <property type="entry name" value="GGDEF_dom"/>
</dbReference>
<dbReference type="PANTHER" id="PTHR45138">
    <property type="entry name" value="REGULATORY COMPONENTS OF SENSORY TRANSDUCTION SYSTEM"/>
    <property type="match status" value="1"/>
</dbReference>
<gene>
    <name evidence="2" type="ORF">IXB28_00420</name>
</gene>
<reference evidence="2 3" key="1">
    <citation type="journal article" date="2021" name="Mar. Drugs">
        <title>Genome Reduction and Secondary Metabolism of the Marine Sponge-Associated Cyanobacterium Leptothoe.</title>
        <authorList>
            <person name="Konstantinou D."/>
            <person name="Popin R.V."/>
            <person name="Fewer D.P."/>
            <person name="Sivonen K."/>
            <person name="Gkelis S."/>
        </authorList>
    </citation>
    <scope>NUCLEOTIDE SEQUENCE [LARGE SCALE GENOMIC DNA]</scope>
    <source>
        <strain evidence="2 3">TAU-MAC 1615</strain>
    </source>
</reference>
<dbReference type="SUPFAM" id="SSF55073">
    <property type="entry name" value="Nucleotide cyclase"/>
    <property type="match status" value="1"/>
</dbReference>
<dbReference type="InterPro" id="IPR029787">
    <property type="entry name" value="Nucleotide_cyclase"/>
</dbReference>
<evidence type="ECO:0000313" key="2">
    <source>
        <dbReference type="EMBL" id="MBT9310656.1"/>
    </source>
</evidence>
<dbReference type="InterPro" id="IPR043128">
    <property type="entry name" value="Rev_trsase/Diguanyl_cyclase"/>
</dbReference>
<comment type="caution">
    <text evidence="2">The sequence shown here is derived from an EMBL/GenBank/DDBJ whole genome shotgun (WGS) entry which is preliminary data.</text>
</comment>
<organism evidence="2 3">
    <name type="scientific">Leptothoe kymatousa TAU-MAC 1615</name>
    <dbReference type="NCBI Taxonomy" id="2364775"/>
    <lineage>
        <taxon>Bacteria</taxon>
        <taxon>Bacillati</taxon>
        <taxon>Cyanobacteriota</taxon>
        <taxon>Cyanophyceae</taxon>
        <taxon>Nodosilineales</taxon>
        <taxon>Cymatolegaceae</taxon>
        <taxon>Leptothoe</taxon>
        <taxon>Leptothoe kymatousa</taxon>
    </lineage>
</organism>
<dbReference type="PANTHER" id="PTHR45138:SF9">
    <property type="entry name" value="DIGUANYLATE CYCLASE DGCM-RELATED"/>
    <property type="match status" value="1"/>
</dbReference>
<name>A0ABS5XYD6_9CYAN</name>
<dbReference type="CDD" id="cd01949">
    <property type="entry name" value="GGDEF"/>
    <property type="match status" value="1"/>
</dbReference>
<dbReference type="Proteomes" id="UP001196661">
    <property type="component" value="Unassembled WGS sequence"/>
</dbReference>
<dbReference type="EMBL" id="JADOER010000001">
    <property type="protein sequence ID" value="MBT9310656.1"/>
    <property type="molecule type" value="Genomic_DNA"/>
</dbReference>
<accession>A0ABS5XYD6</accession>
<feature type="domain" description="GGDEF" evidence="1">
    <location>
        <begin position="180"/>
        <end position="315"/>
    </location>
</feature>
<keyword evidence="3" id="KW-1185">Reference proteome</keyword>
<dbReference type="InterPro" id="IPR050469">
    <property type="entry name" value="Diguanylate_Cyclase"/>
</dbReference>
<sequence length="328" mass="37375">MFPNKHIEKYYQLCEETLSFSGFSWWIIDLEDDPDTFYCNREMCKTFSLDPSIIQHSVRKNHPIARDYYNNISTKKSAQAQHFFDGYNQLKKGIIDEYCNRFPYSQSVIGEASYFSSRVRALLRDDAGKARLLVGMIEPELTSSELYGRATVDSLTKLKSRPEFDSQLSFLTNLAIREKHNISLVICDVDDFKQYNDLLGHYAGDECLVQIAQAISDVCKRSSDITCRYDKEKFAVITYGNAHDALFLAHTLRERICAMAIPHPAKNNAPMTVSVGYCSTIPDANCTPRKLIEWAETALYRAQNNGGNACAQFEVVEPKERFVPALFS</sequence>
<dbReference type="SMART" id="SM00267">
    <property type="entry name" value="GGDEF"/>
    <property type="match status" value="1"/>
</dbReference>
<proteinExistence type="predicted"/>
<evidence type="ECO:0000259" key="1">
    <source>
        <dbReference type="PROSITE" id="PS50887"/>
    </source>
</evidence>
<dbReference type="PROSITE" id="PS50887">
    <property type="entry name" value="GGDEF"/>
    <property type="match status" value="1"/>
</dbReference>
<dbReference type="Gene3D" id="3.30.70.270">
    <property type="match status" value="1"/>
</dbReference>
<dbReference type="NCBIfam" id="TIGR00254">
    <property type="entry name" value="GGDEF"/>
    <property type="match status" value="1"/>
</dbReference>